<proteinExistence type="predicted"/>
<organism evidence="3 4">
    <name type="scientific">Egibacter rhizosphaerae</name>
    <dbReference type="NCBI Taxonomy" id="1670831"/>
    <lineage>
        <taxon>Bacteria</taxon>
        <taxon>Bacillati</taxon>
        <taxon>Actinomycetota</taxon>
        <taxon>Nitriliruptoria</taxon>
        <taxon>Egibacterales</taxon>
        <taxon>Egibacteraceae</taxon>
        <taxon>Egibacter</taxon>
    </lineage>
</organism>
<dbReference type="RefSeq" id="WP_131156494.1">
    <property type="nucleotide sequence ID" value="NZ_CP036402.1"/>
</dbReference>
<feature type="region of interest" description="Disordered" evidence="1">
    <location>
        <begin position="362"/>
        <end position="586"/>
    </location>
</feature>
<feature type="compositionally biased region" description="Acidic residues" evidence="1">
    <location>
        <begin position="417"/>
        <end position="426"/>
    </location>
</feature>
<feature type="region of interest" description="Disordered" evidence="1">
    <location>
        <begin position="255"/>
        <end position="347"/>
    </location>
</feature>
<evidence type="ECO:0000259" key="2">
    <source>
        <dbReference type="Pfam" id="PF14332"/>
    </source>
</evidence>
<name>A0A411YJX5_9ACTN</name>
<dbReference type="InterPro" id="IPR025497">
    <property type="entry name" value="PatA-like_N"/>
</dbReference>
<feature type="compositionally biased region" description="Low complexity" evidence="1">
    <location>
        <begin position="519"/>
        <end position="534"/>
    </location>
</feature>
<dbReference type="PANTHER" id="PTHR36304">
    <property type="entry name" value="DOMAIN GTPASE-ACTIVATING PROTEIN, PUTATIVE-RELATED-RELATED"/>
    <property type="match status" value="1"/>
</dbReference>
<feature type="compositionally biased region" description="Basic and acidic residues" evidence="1">
    <location>
        <begin position="567"/>
        <end position="583"/>
    </location>
</feature>
<evidence type="ECO:0000256" key="1">
    <source>
        <dbReference type="SAM" id="MobiDB-lite"/>
    </source>
</evidence>
<gene>
    <name evidence="3" type="ORF">ER308_19290</name>
</gene>
<feature type="domain" description="PatA-like N-terminal" evidence="2">
    <location>
        <begin position="3"/>
        <end position="159"/>
    </location>
</feature>
<keyword evidence="4" id="KW-1185">Reference proteome</keyword>
<sequence length="598" mass="61091">MLAGDLAEFTLQDIFQLLGLTNKTGALRVRYAHGEGQVVVRDGEVCFAVADLERLPLAARLVVEGLLDADKLTEAVAAHRDGGPVALASDLLAREEVAGDSVDHAVREQVIDALFTLLQLEDGTFEFDQSVGLAASWPRAAVAGDELLAEAGERLQRWQEAQDRVPGAHARVALAPSPPGDGLLEISRSAWQLLVLVDGQRTVGELAGLCGMGAFSTGELLADLVEDGLIEVVEEGEGSSLDELLESRRSLDRLATVGDRGGRSSGRTDDPGSRATAEQGTRSRTRVASDLADESAAVGHRVTDDRQDGASGPANGRAAPGTARVRADTVSEDEAESAAEEPVRAVHTAPAADAPGSVDALAAKDVPVSQGSAAARRDATAGRPADSPDPARRTDSPPVTSLEDARSASAASPSEEKGEEEQDEDRGEAPGDASGASAEDPGDASSGSGEHDRPAPTTRSGRDARGVNRAQVARELASLGMDDAGGNGGRRGPNRASGAGPEASPRNDGGRRTSGGGTSPASSAGASAGASAGSVTGGTMNGAAAEAVEPVEAIEEHETAEPGSGSDGHDDAYGGRLSRDQDVNRGLLLRLIDGVKDA</sequence>
<feature type="compositionally biased region" description="Basic and acidic residues" evidence="1">
    <location>
        <begin position="449"/>
        <end position="466"/>
    </location>
</feature>
<dbReference type="OrthoDB" id="5244630at2"/>
<dbReference type="AlphaFoldDB" id="A0A411YJX5"/>
<accession>A0A411YJX5</accession>
<dbReference type="PANTHER" id="PTHR36304:SF4">
    <property type="entry name" value="DUF4388 DOMAIN-CONTAINING PROTEIN"/>
    <property type="match status" value="1"/>
</dbReference>
<reference evidence="3 4" key="1">
    <citation type="submission" date="2019-01" db="EMBL/GenBank/DDBJ databases">
        <title>Egibacter rhizosphaerae EGI 80759T.</title>
        <authorList>
            <person name="Chen D.-D."/>
            <person name="Tian Y."/>
            <person name="Jiao J.-Y."/>
            <person name="Zhang X.-T."/>
            <person name="Zhang Y.-G."/>
            <person name="Zhang Y."/>
            <person name="Xiao M."/>
            <person name="Shu W.-S."/>
            <person name="Li W.-J."/>
        </authorList>
    </citation>
    <scope>NUCLEOTIDE SEQUENCE [LARGE SCALE GENOMIC DNA]</scope>
    <source>
        <strain evidence="3 4">EGI 80759</strain>
    </source>
</reference>
<evidence type="ECO:0000313" key="3">
    <source>
        <dbReference type="EMBL" id="QBI21502.1"/>
    </source>
</evidence>
<protein>
    <submittedName>
        <fullName evidence="3">DUF4388 domain-containing protein</fullName>
    </submittedName>
</protein>
<feature type="compositionally biased region" description="Low complexity" evidence="1">
    <location>
        <begin position="541"/>
        <end position="551"/>
    </location>
</feature>
<feature type="compositionally biased region" description="Basic and acidic residues" evidence="1">
    <location>
        <begin position="260"/>
        <end position="272"/>
    </location>
</feature>
<dbReference type="Proteomes" id="UP000291469">
    <property type="component" value="Chromosome"/>
</dbReference>
<feature type="compositionally biased region" description="Acidic residues" evidence="1">
    <location>
        <begin position="330"/>
        <end position="339"/>
    </location>
</feature>
<dbReference type="Pfam" id="PF14332">
    <property type="entry name" value="DUF4388"/>
    <property type="match status" value="1"/>
</dbReference>
<evidence type="ECO:0000313" key="4">
    <source>
        <dbReference type="Proteomes" id="UP000291469"/>
    </source>
</evidence>
<dbReference type="KEGG" id="erz:ER308_19290"/>
<dbReference type="EMBL" id="CP036402">
    <property type="protein sequence ID" value="QBI21502.1"/>
    <property type="molecule type" value="Genomic_DNA"/>
</dbReference>